<dbReference type="RefSeq" id="WP_167986247.1">
    <property type="nucleotide sequence ID" value="NZ_JAATEJ010000029.1"/>
</dbReference>
<name>A0ABX1A1B6_9ACTN</name>
<evidence type="ECO:0000259" key="1">
    <source>
        <dbReference type="Pfam" id="PF01738"/>
    </source>
</evidence>
<evidence type="ECO:0000313" key="2">
    <source>
        <dbReference type="EMBL" id="NJP47408.1"/>
    </source>
</evidence>
<comment type="caution">
    <text evidence="2">The sequence shown here is derived from an EMBL/GenBank/DDBJ whole genome shotgun (WGS) entry which is preliminary data.</text>
</comment>
<evidence type="ECO:0000313" key="3">
    <source>
        <dbReference type="Proteomes" id="UP000734511"/>
    </source>
</evidence>
<dbReference type="SUPFAM" id="SSF53474">
    <property type="entry name" value="alpha/beta-Hydrolases"/>
    <property type="match status" value="1"/>
</dbReference>
<dbReference type="InterPro" id="IPR051049">
    <property type="entry name" value="Dienelactone_hydrolase-like"/>
</dbReference>
<organism evidence="2 3">
    <name type="scientific">Actinacidiphila epipremni</name>
    <dbReference type="NCBI Taxonomy" id="2053013"/>
    <lineage>
        <taxon>Bacteria</taxon>
        <taxon>Bacillati</taxon>
        <taxon>Actinomycetota</taxon>
        <taxon>Actinomycetes</taxon>
        <taxon>Kitasatosporales</taxon>
        <taxon>Streptomycetaceae</taxon>
        <taxon>Actinacidiphila</taxon>
    </lineage>
</organism>
<feature type="domain" description="Dienelactone hydrolase" evidence="1">
    <location>
        <begin position="28"/>
        <end position="253"/>
    </location>
</feature>
<reference evidence="2 3" key="1">
    <citation type="submission" date="2020-03" db="EMBL/GenBank/DDBJ databases">
        <title>WGS of actinomycetes isolated from Thailand.</title>
        <authorList>
            <person name="Thawai C."/>
        </authorList>
    </citation>
    <scope>NUCLEOTIDE SEQUENCE [LARGE SCALE GENOMIC DNA]</scope>
    <source>
        <strain evidence="2 3">PRB2-1</strain>
    </source>
</reference>
<dbReference type="Proteomes" id="UP000734511">
    <property type="component" value="Unassembled WGS sequence"/>
</dbReference>
<dbReference type="PANTHER" id="PTHR46623">
    <property type="entry name" value="CARBOXYMETHYLENEBUTENOLIDASE-RELATED"/>
    <property type="match status" value="1"/>
</dbReference>
<proteinExistence type="predicted"/>
<dbReference type="Gene3D" id="3.40.50.1820">
    <property type="entry name" value="alpha/beta hydrolase"/>
    <property type="match status" value="1"/>
</dbReference>
<dbReference type="PANTHER" id="PTHR46623:SF6">
    <property type="entry name" value="ALPHA_BETA-HYDROLASES SUPERFAMILY PROTEIN"/>
    <property type="match status" value="1"/>
</dbReference>
<dbReference type="InterPro" id="IPR029058">
    <property type="entry name" value="AB_hydrolase_fold"/>
</dbReference>
<keyword evidence="3" id="KW-1185">Reference proteome</keyword>
<accession>A0ABX1A1B6</accession>
<keyword evidence="2" id="KW-0378">Hydrolase</keyword>
<sequence length="256" mass="27011">MHNDRSTAVIGETSGIAVPGAETPMGLYVSRPAGRGPWPAVIVGFELFGTTPYIRRVADRLAGLGLLAVVPDFHHRAEPGFAAAADAEGRARGFALLDRLTREEVAADLRALVARLEERGNTVGRPSMAGFSLGGHLAYFAATRLPLERVAAVHPGWLDTAGTALSRPEPLLDLTPGIAAQGGCRVLYLVGGDDRVATPAQTERVAARLTAAGVPHEVVVYPGVPHGFLADERDTYRRAAAEDAWRRLAAFLAPGA</sequence>
<dbReference type="Pfam" id="PF01738">
    <property type="entry name" value="DLH"/>
    <property type="match status" value="1"/>
</dbReference>
<dbReference type="GO" id="GO:0016787">
    <property type="term" value="F:hydrolase activity"/>
    <property type="evidence" value="ECO:0007669"/>
    <property type="project" value="UniProtKB-KW"/>
</dbReference>
<protein>
    <submittedName>
        <fullName evidence="2">Dienelactone hydrolase family protein</fullName>
    </submittedName>
</protein>
<dbReference type="InterPro" id="IPR002925">
    <property type="entry name" value="Dienelactn_hydro"/>
</dbReference>
<dbReference type="EMBL" id="JAATEJ010000029">
    <property type="protein sequence ID" value="NJP47408.1"/>
    <property type="molecule type" value="Genomic_DNA"/>
</dbReference>
<gene>
    <name evidence="2" type="ORF">HCN08_28975</name>
</gene>